<keyword evidence="12" id="KW-1185">Reference proteome</keyword>
<keyword evidence="7 9" id="KW-1133">Transmembrane helix</keyword>
<dbReference type="GO" id="GO:0004190">
    <property type="term" value="F:aspartic-type endopeptidase activity"/>
    <property type="evidence" value="ECO:0007669"/>
    <property type="project" value="UniProtKB-UniRule"/>
</dbReference>
<comment type="function">
    <text evidence="9">This protein specifically catalyzes the removal of signal peptides from prolipoproteins.</text>
</comment>
<evidence type="ECO:0000256" key="9">
    <source>
        <dbReference type="HAMAP-Rule" id="MF_00161"/>
    </source>
</evidence>
<protein>
    <recommendedName>
        <fullName evidence="9">Lipoprotein signal peptidase</fullName>
        <ecNumber evidence="9">3.4.23.36</ecNumber>
    </recommendedName>
    <alternativeName>
        <fullName evidence="9">Prolipoprotein signal peptidase</fullName>
    </alternativeName>
    <alternativeName>
        <fullName evidence="9">Signal peptidase II</fullName>
        <shortName evidence="9">SPase II</shortName>
    </alternativeName>
</protein>
<dbReference type="PANTHER" id="PTHR33695">
    <property type="entry name" value="LIPOPROTEIN SIGNAL PEPTIDASE"/>
    <property type="match status" value="1"/>
</dbReference>
<comment type="caution">
    <text evidence="11">The sequence shown here is derived from an EMBL/GenBank/DDBJ whole genome shotgun (WGS) entry which is preliminary data.</text>
</comment>
<keyword evidence="6 9" id="KW-0378">Hydrolase</keyword>
<feature type="transmembrane region" description="Helical" evidence="9">
    <location>
        <begin position="131"/>
        <end position="155"/>
    </location>
</feature>
<dbReference type="PRINTS" id="PR00781">
    <property type="entry name" value="LIPOSIGPTASE"/>
</dbReference>
<sequence>MMRLERGSGRLYAMMLTLTVVVVLLDQLTKFWAVSTLSGDERVAVLPPLIHFRLLYNAGAALSIGSGATWVFTLVAAGAVAGILYAARRLASPGWALVLGALLGGAVSHLGDRLLRQPGFARGHVVDFIDYGPFVGNVADIALVGGGVALVLLTLRGVPFAKASAKAPAEEAV</sequence>
<dbReference type="InterPro" id="IPR001872">
    <property type="entry name" value="Peptidase_A8"/>
</dbReference>
<comment type="similarity">
    <text evidence="1 9 10">Belongs to the peptidase A8 family.</text>
</comment>
<keyword evidence="8 9" id="KW-0472">Membrane</keyword>
<evidence type="ECO:0000256" key="2">
    <source>
        <dbReference type="ARBA" id="ARBA00022475"/>
    </source>
</evidence>
<evidence type="ECO:0000256" key="3">
    <source>
        <dbReference type="ARBA" id="ARBA00022670"/>
    </source>
</evidence>
<evidence type="ECO:0000256" key="7">
    <source>
        <dbReference type="ARBA" id="ARBA00022989"/>
    </source>
</evidence>
<gene>
    <name evidence="9" type="primary">lspA</name>
    <name evidence="11" type="ORF">FHS44_006986</name>
</gene>
<dbReference type="Proteomes" id="UP000552644">
    <property type="component" value="Unassembled WGS sequence"/>
</dbReference>
<reference evidence="11 12" key="1">
    <citation type="submission" date="2020-08" db="EMBL/GenBank/DDBJ databases">
        <title>Genomic Encyclopedia of Type Strains, Phase III (KMG-III): the genomes of soil and plant-associated and newly described type strains.</title>
        <authorList>
            <person name="Whitman W."/>
        </authorList>
    </citation>
    <scope>NUCLEOTIDE SEQUENCE [LARGE SCALE GENOMIC DNA]</scope>
    <source>
        <strain evidence="11 12">CECT 8840</strain>
    </source>
</reference>
<dbReference type="PANTHER" id="PTHR33695:SF1">
    <property type="entry name" value="LIPOPROTEIN SIGNAL PEPTIDASE"/>
    <property type="match status" value="1"/>
</dbReference>
<comment type="catalytic activity">
    <reaction evidence="9">
        <text>Release of signal peptides from bacterial membrane prolipoproteins. Hydrolyzes -Xaa-Yaa-Zaa-|-(S,diacylglyceryl)Cys-, in which Xaa is hydrophobic (preferably Leu), and Yaa (Ala or Ser) and Zaa (Gly or Ala) have small, neutral side chains.</text>
        <dbReference type="EC" id="3.4.23.36"/>
    </reaction>
</comment>
<dbReference type="EMBL" id="JACHJP010000011">
    <property type="protein sequence ID" value="MBB4919842.1"/>
    <property type="molecule type" value="Genomic_DNA"/>
</dbReference>
<keyword evidence="3 9" id="KW-0645">Protease</keyword>
<accession>A0A7W7VR94</accession>
<dbReference type="EC" id="3.4.23.36" evidence="9"/>
<dbReference type="GO" id="GO:0006508">
    <property type="term" value="P:proteolysis"/>
    <property type="evidence" value="ECO:0007669"/>
    <property type="project" value="UniProtKB-KW"/>
</dbReference>
<evidence type="ECO:0000256" key="10">
    <source>
        <dbReference type="RuleBase" id="RU004181"/>
    </source>
</evidence>
<keyword evidence="4 9" id="KW-0812">Transmembrane</keyword>
<feature type="active site" evidence="9">
    <location>
        <position position="140"/>
    </location>
</feature>
<comment type="pathway">
    <text evidence="9">Protein modification; lipoprotein biosynthesis (signal peptide cleavage).</text>
</comment>
<organism evidence="11 12">
    <name type="scientific">Streptosporangium saharense</name>
    <dbReference type="NCBI Taxonomy" id="1706840"/>
    <lineage>
        <taxon>Bacteria</taxon>
        <taxon>Bacillati</taxon>
        <taxon>Actinomycetota</taxon>
        <taxon>Actinomycetes</taxon>
        <taxon>Streptosporangiales</taxon>
        <taxon>Streptosporangiaceae</taxon>
        <taxon>Streptosporangium</taxon>
    </lineage>
</organism>
<feature type="transmembrane region" description="Helical" evidence="9">
    <location>
        <begin position="54"/>
        <end position="87"/>
    </location>
</feature>
<dbReference type="AlphaFoldDB" id="A0A7W7VR94"/>
<feature type="active site" evidence="9">
    <location>
        <position position="127"/>
    </location>
</feature>
<evidence type="ECO:0000313" key="11">
    <source>
        <dbReference type="EMBL" id="MBB4919842.1"/>
    </source>
</evidence>
<dbReference type="GO" id="GO:0005886">
    <property type="term" value="C:plasma membrane"/>
    <property type="evidence" value="ECO:0007669"/>
    <property type="project" value="UniProtKB-SubCell"/>
</dbReference>
<name>A0A7W7VR94_9ACTN</name>
<keyword evidence="2 9" id="KW-1003">Cell membrane</keyword>
<evidence type="ECO:0000313" key="12">
    <source>
        <dbReference type="Proteomes" id="UP000552644"/>
    </source>
</evidence>
<evidence type="ECO:0000256" key="6">
    <source>
        <dbReference type="ARBA" id="ARBA00022801"/>
    </source>
</evidence>
<proteinExistence type="inferred from homology"/>
<evidence type="ECO:0000256" key="8">
    <source>
        <dbReference type="ARBA" id="ARBA00023136"/>
    </source>
</evidence>
<dbReference type="RefSeq" id="WP_184722815.1">
    <property type="nucleotide sequence ID" value="NZ_JACHJP010000011.1"/>
</dbReference>
<feature type="transmembrane region" description="Helical" evidence="9">
    <location>
        <begin position="12"/>
        <end position="34"/>
    </location>
</feature>
<keyword evidence="5 9" id="KW-0064">Aspartyl protease</keyword>
<dbReference type="UniPathway" id="UPA00665"/>
<feature type="transmembrane region" description="Helical" evidence="9">
    <location>
        <begin position="94"/>
        <end position="111"/>
    </location>
</feature>
<evidence type="ECO:0000256" key="1">
    <source>
        <dbReference type="ARBA" id="ARBA00006139"/>
    </source>
</evidence>
<dbReference type="HAMAP" id="MF_00161">
    <property type="entry name" value="LspA"/>
    <property type="match status" value="1"/>
</dbReference>
<evidence type="ECO:0000256" key="4">
    <source>
        <dbReference type="ARBA" id="ARBA00022692"/>
    </source>
</evidence>
<comment type="subcellular location">
    <subcellularLocation>
        <location evidence="9">Cell membrane</location>
        <topology evidence="9">Multi-pass membrane protein</topology>
    </subcellularLocation>
</comment>
<dbReference type="Pfam" id="PF01252">
    <property type="entry name" value="Peptidase_A8"/>
    <property type="match status" value="1"/>
</dbReference>
<evidence type="ECO:0000256" key="5">
    <source>
        <dbReference type="ARBA" id="ARBA00022750"/>
    </source>
</evidence>